<gene>
    <name evidence="1" type="ORF">NBR_LOCUS20563</name>
</gene>
<protein>
    <submittedName>
        <fullName evidence="3">Nicastrin</fullName>
    </submittedName>
</protein>
<name>A0A0N4YTJ0_NIPBR</name>
<dbReference type="AlphaFoldDB" id="A0A0N4YTJ0"/>
<organism evidence="3">
    <name type="scientific">Nippostrongylus brasiliensis</name>
    <name type="common">Rat hookworm</name>
    <dbReference type="NCBI Taxonomy" id="27835"/>
    <lineage>
        <taxon>Eukaryota</taxon>
        <taxon>Metazoa</taxon>
        <taxon>Ecdysozoa</taxon>
        <taxon>Nematoda</taxon>
        <taxon>Chromadorea</taxon>
        <taxon>Rhabditida</taxon>
        <taxon>Rhabditina</taxon>
        <taxon>Rhabditomorpha</taxon>
        <taxon>Strongyloidea</taxon>
        <taxon>Heligmosomidae</taxon>
        <taxon>Nippostrongylus</taxon>
    </lineage>
</organism>
<evidence type="ECO:0000313" key="3">
    <source>
        <dbReference type="WBParaSite" id="NBR_0002056201-mRNA-1"/>
    </source>
</evidence>
<evidence type="ECO:0000313" key="1">
    <source>
        <dbReference type="EMBL" id="VDL84300.1"/>
    </source>
</evidence>
<sequence length="162" mass="17554">MNRLTGLKSVVNGNAKGQHLTKTGGLLLFTLVQSQFGCRSYSDAVDRVLVPNVVLVVSDNFASYGNVWNRFQSDAKADWECSDCPGSPAYVFLSTTADVPPAAIGMTYSLTVDDYALAGSMKAVNFFNSIVTGLCNMPLADCCSFTVADSCLYKTNEFWKRS</sequence>
<dbReference type="STRING" id="27835.A0A0N4YTJ0"/>
<reference evidence="1 2" key="2">
    <citation type="submission" date="2018-11" db="EMBL/GenBank/DDBJ databases">
        <authorList>
            <consortium name="Pathogen Informatics"/>
        </authorList>
    </citation>
    <scope>NUCLEOTIDE SEQUENCE [LARGE SCALE GENOMIC DNA]</scope>
</reference>
<reference evidence="3" key="1">
    <citation type="submission" date="2017-02" db="UniProtKB">
        <authorList>
            <consortium name="WormBaseParasite"/>
        </authorList>
    </citation>
    <scope>IDENTIFICATION</scope>
</reference>
<dbReference type="EMBL" id="UYSL01025283">
    <property type="protein sequence ID" value="VDL84300.1"/>
    <property type="molecule type" value="Genomic_DNA"/>
</dbReference>
<dbReference type="Proteomes" id="UP000271162">
    <property type="component" value="Unassembled WGS sequence"/>
</dbReference>
<proteinExistence type="predicted"/>
<keyword evidence="2" id="KW-1185">Reference proteome</keyword>
<evidence type="ECO:0000313" key="2">
    <source>
        <dbReference type="Proteomes" id="UP000271162"/>
    </source>
</evidence>
<dbReference type="WBParaSite" id="NBR_0002056201-mRNA-1">
    <property type="protein sequence ID" value="NBR_0002056201-mRNA-1"/>
    <property type="gene ID" value="NBR_0002056201"/>
</dbReference>
<accession>A0A0N4YTJ0</accession>